<dbReference type="KEGG" id="rub:GBA63_13890"/>
<keyword evidence="3" id="KW-1185">Reference proteome</keyword>
<dbReference type="AlphaFoldDB" id="A0A6G8QAV4"/>
<accession>A0A6G8QAV4</accession>
<evidence type="ECO:0000313" key="2">
    <source>
        <dbReference type="EMBL" id="QIN83606.1"/>
    </source>
</evidence>
<evidence type="ECO:0000313" key="3">
    <source>
        <dbReference type="Proteomes" id="UP000501452"/>
    </source>
</evidence>
<reference evidence="2 3" key="1">
    <citation type="submission" date="2019-10" db="EMBL/GenBank/DDBJ databases">
        <title>Rubrobacter sp nov SCSIO 52090 isolated from a deep-sea sediment in the South China Sea.</title>
        <authorList>
            <person name="Chen R.W."/>
        </authorList>
    </citation>
    <scope>NUCLEOTIDE SEQUENCE [LARGE SCALE GENOMIC DNA]</scope>
    <source>
        <strain evidence="2 3">SCSIO 52909</strain>
    </source>
</reference>
<proteinExistence type="predicted"/>
<name>A0A6G8QAV4_9ACTN</name>
<organism evidence="2 3">
    <name type="scientific">Rubrobacter tropicus</name>
    <dbReference type="NCBI Taxonomy" id="2653851"/>
    <lineage>
        <taxon>Bacteria</taxon>
        <taxon>Bacillati</taxon>
        <taxon>Actinomycetota</taxon>
        <taxon>Rubrobacteria</taxon>
        <taxon>Rubrobacterales</taxon>
        <taxon>Rubrobacteraceae</taxon>
        <taxon>Rubrobacter</taxon>
    </lineage>
</organism>
<dbReference type="EMBL" id="CP045119">
    <property type="protein sequence ID" value="QIN83606.1"/>
    <property type="molecule type" value="Genomic_DNA"/>
</dbReference>
<feature type="region of interest" description="Disordered" evidence="1">
    <location>
        <begin position="34"/>
        <end position="62"/>
    </location>
</feature>
<gene>
    <name evidence="2" type="ORF">GBA63_13890</name>
</gene>
<feature type="compositionally biased region" description="Basic residues" evidence="1">
    <location>
        <begin position="52"/>
        <end position="62"/>
    </location>
</feature>
<sequence length="62" mass="6734">MNSPTRDGTEIRPMTPEDVDAAYQAASVALYESAEPPALRLPQARGKEPHGGRSRSRRTGLI</sequence>
<dbReference type="Proteomes" id="UP000501452">
    <property type="component" value="Chromosome"/>
</dbReference>
<evidence type="ECO:0000256" key="1">
    <source>
        <dbReference type="SAM" id="MobiDB-lite"/>
    </source>
</evidence>
<protein>
    <submittedName>
        <fullName evidence="2">Uncharacterized protein</fullName>
    </submittedName>
</protein>
<dbReference type="RefSeq" id="WP_166177063.1">
    <property type="nucleotide sequence ID" value="NZ_CP045119.1"/>
</dbReference>